<dbReference type="InterPro" id="IPR002557">
    <property type="entry name" value="Chitin-bd_dom"/>
</dbReference>
<dbReference type="FunFam" id="3.10.50.10:FF:000004">
    <property type="entry name" value="Chitinase 5"/>
    <property type="match status" value="1"/>
</dbReference>
<dbReference type="InterPro" id="IPR050314">
    <property type="entry name" value="Glycosyl_Hydrlase_18"/>
</dbReference>
<dbReference type="CTD" id="31935"/>
<dbReference type="InterPro" id="IPR029070">
    <property type="entry name" value="Chitinase_insertion_sf"/>
</dbReference>
<dbReference type="FunFam" id="3.20.20.80:FF:000007">
    <property type="entry name" value="Acidic mammalian chitinase"/>
    <property type="match status" value="1"/>
</dbReference>
<proteinExistence type="evidence at protein level"/>
<keyword evidence="19" id="KW-1185">Reference proteome</keyword>
<keyword evidence="5 14" id="KW-0732">Signal</keyword>
<keyword evidence="10 12" id="KW-0326">Glycosidase</keyword>
<evidence type="ECO:0007829" key="20">
    <source>
        <dbReference type="PeptideAtlas" id="M9NEC2"/>
    </source>
</evidence>
<comment type="catalytic activity">
    <reaction evidence="1">
        <text>Random endo-hydrolysis of N-acetyl-beta-D-glucosaminide (1-&gt;4)-beta-linkages in chitin and chitodextrins.</text>
        <dbReference type="EC" id="3.2.1.14"/>
    </reaction>
</comment>
<dbReference type="BioGRID-ORCS" id="31935">
    <property type="hits" value="0 hits in 3 CRISPR screens"/>
</dbReference>
<dbReference type="InterPro" id="IPR001579">
    <property type="entry name" value="Glyco_hydro_18_chit_AS"/>
</dbReference>
<evidence type="ECO:0000256" key="3">
    <source>
        <dbReference type="ARBA" id="ARBA00012729"/>
    </source>
</evidence>
<dbReference type="InterPro" id="IPR011583">
    <property type="entry name" value="Chitinase_II/V-like_cat"/>
</dbReference>
<evidence type="ECO:0000256" key="6">
    <source>
        <dbReference type="ARBA" id="ARBA00022801"/>
    </source>
</evidence>
<dbReference type="Bgee" id="FBgn0263132">
    <property type="expression patterns" value="Expressed in capitellum (Drosophila) and 28 other cell types or tissues"/>
</dbReference>
<evidence type="ECO:0000256" key="11">
    <source>
        <dbReference type="ARBA" id="ARBA00023326"/>
    </source>
</evidence>
<dbReference type="SMR" id="M9NEC2"/>
<gene>
    <name evidence="17 18" type="primary">Cht6</name>
    <name evidence="17" type="synonym">CG15313</name>
    <name evidence="17" type="synonym">CG15314</name>
    <name evidence="17" type="synonym">CG2989</name>
    <name evidence="17" type="synonym">Cht</name>
    <name evidence="17" type="synonym">cht6</name>
    <name evidence="17" type="synonym">CT5624</name>
    <name evidence="17" type="synonym">DmCht6</name>
    <name evidence="17" type="synonym">Dmel\CG43374</name>
    <name evidence="17 18" type="ORF">CG43374</name>
    <name evidence="17" type="ORF">Dmel_CG43374</name>
</gene>
<feature type="compositionally biased region" description="Polar residues" evidence="13">
    <location>
        <begin position="815"/>
        <end position="828"/>
    </location>
</feature>
<dbReference type="SUPFAM" id="SSF57625">
    <property type="entry name" value="Invertebrate chitin-binding proteins"/>
    <property type="match status" value="2"/>
</dbReference>
<dbReference type="Pfam" id="PF01607">
    <property type="entry name" value="CBM_14"/>
    <property type="match status" value="2"/>
</dbReference>
<feature type="compositionally biased region" description="Polar residues" evidence="13">
    <location>
        <begin position="751"/>
        <end position="760"/>
    </location>
</feature>
<evidence type="ECO:0000256" key="10">
    <source>
        <dbReference type="ARBA" id="ARBA00023295"/>
    </source>
</evidence>
<dbReference type="InterPro" id="IPR036508">
    <property type="entry name" value="Chitin-bd_dom_sf"/>
</dbReference>
<feature type="compositionally biased region" description="Low complexity" evidence="13">
    <location>
        <begin position="998"/>
        <end position="1058"/>
    </location>
</feature>
<reference evidence="17 19" key="6">
    <citation type="journal article" date="2005" name="PLoS Comput. Biol.">
        <title>Combined evidence annotation of transposable elements in genome sequences.</title>
        <authorList>
            <person name="Quesneville H."/>
            <person name="Bergman C.M."/>
            <person name="Andrieu O."/>
            <person name="Autard D."/>
            <person name="Nouaud D."/>
            <person name="Ashburner M."/>
            <person name="Anxolabehere D."/>
        </authorList>
    </citation>
    <scope>NUCLEOTIDE SEQUENCE [LARGE SCALE GENOMIC DNA]</scope>
    <source>
        <strain evidence="19">Berkeley</strain>
    </source>
</reference>
<keyword evidence="7" id="KW-0146">Chitin degradation</keyword>
<feature type="compositionally biased region" description="Polar residues" evidence="13">
    <location>
        <begin position="923"/>
        <end position="934"/>
    </location>
</feature>
<dbReference type="VEuPathDB" id="VectorBase:FBgn0263132"/>
<reference evidence="17 19" key="2">
    <citation type="journal article" date="2002" name="Genome Biol.">
        <title>Finishing a whole-genome shotgun: release 3 of the Drosophila melanogaster euchromatic genome sequence.</title>
        <authorList>
            <person name="Celniker S.E."/>
            <person name="Wheeler D.A."/>
            <person name="Kronmiller B."/>
            <person name="Carlson J.W."/>
            <person name="Halpern A."/>
            <person name="Patel S."/>
            <person name="Adams M."/>
            <person name="Champe M."/>
            <person name="Dugan S.P."/>
            <person name="Frise E."/>
            <person name="Hodgson A."/>
            <person name="George R.A."/>
            <person name="Hoskins R.A."/>
            <person name="Laverty T."/>
            <person name="Muzny D.M."/>
            <person name="Nelson C.R."/>
            <person name="Pacleb J.M."/>
            <person name="Park S."/>
            <person name="Pfeiffer B.D."/>
            <person name="Richards S."/>
            <person name="Sodergren E.J."/>
            <person name="Svirskas R."/>
            <person name="Tabor P.E."/>
            <person name="Wan K."/>
            <person name="Stapleton M."/>
            <person name="Sutton G.G."/>
            <person name="Venter C."/>
            <person name="Weinstock G."/>
            <person name="Scherer S.E."/>
            <person name="Myers E.W."/>
            <person name="Gibbs R.A."/>
            <person name="Rubin G.M."/>
        </authorList>
    </citation>
    <scope>NUCLEOTIDE SEQUENCE [LARGE SCALE GENOMIC DNA]</scope>
    <source>
        <strain evidence="19">Berkeley</strain>
    </source>
</reference>
<dbReference type="ExpressionAtlas" id="M9NEC2">
    <property type="expression patterns" value="baseline and differential"/>
</dbReference>
<feature type="compositionally biased region" description="Low complexity" evidence="13">
    <location>
        <begin position="1167"/>
        <end position="1180"/>
    </location>
</feature>
<reference evidence="17 19" key="1">
    <citation type="journal article" date="2000" name="Science">
        <title>The genome sequence of Drosophila melanogaster.</title>
        <authorList>
            <person name="Adams M.D."/>
            <person name="Celniker S.E."/>
            <person name="Holt R.A."/>
            <person name="Evans C.A."/>
            <person name="Gocayne J.D."/>
            <person name="Amanatides P.G."/>
            <person name="Scherer S.E."/>
            <person name="Li P.W."/>
            <person name="Hoskins R.A."/>
            <person name="Galle R.F."/>
            <person name="George R.A."/>
            <person name="Lewis S.E."/>
            <person name="Richards S."/>
            <person name="Ashburner M."/>
            <person name="Henderson S.N."/>
            <person name="Sutton G.G."/>
            <person name="Wortman J.R."/>
            <person name="Yandell M.D."/>
            <person name="Zhang Q."/>
            <person name="Chen L.X."/>
            <person name="Brandon R.C."/>
            <person name="Rogers Y.H."/>
            <person name="Blazej R.G."/>
            <person name="Champe M."/>
            <person name="Pfeiffer B.D."/>
            <person name="Wan K.H."/>
            <person name="Doyle C."/>
            <person name="Baxter E.G."/>
            <person name="Helt G."/>
            <person name="Nelson C.R."/>
            <person name="Gabor G.L."/>
            <person name="Abril J.F."/>
            <person name="Agbayani A."/>
            <person name="An H.J."/>
            <person name="Andrews-Pfannkoch C."/>
            <person name="Baldwin D."/>
            <person name="Ballew R.M."/>
            <person name="Basu A."/>
            <person name="Baxendale J."/>
            <person name="Bayraktaroglu L."/>
            <person name="Beasley E.M."/>
            <person name="Beeson K.Y."/>
            <person name="Benos P.V."/>
            <person name="Berman B.P."/>
            <person name="Bhandari D."/>
            <person name="Bolshakov S."/>
            <person name="Borkova D."/>
            <person name="Botchan M.R."/>
            <person name="Bouck J."/>
            <person name="Brokstein P."/>
            <person name="Brottier P."/>
            <person name="Burtis K.C."/>
            <person name="Busam D.A."/>
            <person name="Butler H."/>
            <person name="Cadieu E."/>
            <person name="Center A."/>
            <person name="Chandra I."/>
            <person name="Cherry J.M."/>
            <person name="Cawley S."/>
            <person name="Dahlke C."/>
            <person name="Davenport L.B."/>
            <person name="Davies P."/>
            <person name="de Pablos B."/>
            <person name="Delcher A."/>
            <person name="Deng Z."/>
            <person name="Mays A.D."/>
            <person name="Dew I."/>
            <person name="Dietz S.M."/>
            <person name="Dodson K."/>
            <person name="Doup L.E."/>
            <person name="Downes M."/>
            <person name="Dugan-Rocha S."/>
            <person name="Dunkov B.C."/>
            <person name="Dunn P."/>
            <person name="Durbin K.J."/>
            <person name="Evangelista C.C."/>
            <person name="Ferraz C."/>
            <person name="Ferriera S."/>
            <person name="Fleischmann W."/>
            <person name="Fosler C."/>
            <person name="Gabrielian A.E."/>
            <person name="Garg N.S."/>
            <person name="Gelbart W.M."/>
            <person name="Glasser K."/>
            <person name="Glodek A."/>
            <person name="Gong F."/>
            <person name="Gorrell J.H."/>
            <person name="Gu Z."/>
            <person name="Guan P."/>
            <person name="Harris M."/>
            <person name="Harris N.L."/>
            <person name="Harvey D."/>
            <person name="Heiman T.J."/>
            <person name="Hernandez J.R."/>
            <person name="Houck J."/>
            <person name="Hostin D."/>
            <person name="Houston K.A."/>
            <person name="Howland T.J."/>
            <person name="Wei M.H."/>
            <person name="Ibegwam C."/>
            <person name="Jalali M."/>
            <person name="Kalush F."/>
            <person name="Karpen G.H."/>
            <person name="Ke Z."/>
            <person name="Kennison J.A."/>
            <person name="Ketchum K.A."/>
            <person name="Kimmel B.E."/>
            <person name="Kodira C.D."/>
            <person name="Kraft C."/>
            <person name="Kravitz S."/>
            <person name="Kulp D."/>
            <person name="Lai Z."/>
            <person name="Lasko P."/>
            <person name="Lei Y."/>
            <person name="Levitsky A.A."/>
            <person name="Li J."/>
            <person name="Li Z."/>
            <person name="Liang Y."/>
            <person name="Lin X."/>
            <person name="Liu X."/>
            <person name="Mattei B."/>
            <person name="McIntosh T.C."/>
            <person name="McLeod M.P."/>
            <person name="McPherson D."/>
            <person name="Merkulov G."/>
            <person name="Milshina N.V."/>
            <person name="Mobarry C."/>
            <person name="Morris J."/>
            <person name="Moshrefi A."/>
            <person name="Mount S.M."/>
            <person name="Moy M."/>
            <person name="Murphy B."/>
            <person name="Murphy L."/>
            <person name="Muzny D.M."/>
            <person name="Nelson D.L."/>
            <person name="Nelson D.R."/>
            <person name="Nelson K.A."/>
            <person name="Nixon K."/>
            <person name="Nusskern D.R."/>
            <person name="Pacleb J.M."/>
            <person name="Palazzolo M."/>
            <person name="Pittman G.S."/>
            <person name="Pan S."/>
            <person name="Pollard J."/>
            <person name="Puri V."/>
            <person name="Reese M.G."/>
            <person name="Reinert K."/>
            <person name="Remington K."/>
            <person name="Saunders R.D."/>
            <person name="Scheeler F."/>
            <person name="Shen H."/>
            <person name="Shue B.C."/>
            <person name="Siden-Kiamos I."/>
            <person name="Simpson M."/>
            <person name="Skupski M.P."/>
            <person name="Smith T."/>
            <person name="Spier E."/>
            <person name="Spradling A.C."/>
            <person name="Stapleton M."/>
            <person name="Strong R."/>
            <person name="Sun E."/>
            <person name="Svirskas R."/>
            <person name="Tector C."/>
            <person name="Turner R."/>
            <person name="Venter E."/>
            <person name="Wang A.H."/>
            <person name="Wang X."/>
            <person name="Wang Z.Y."/>
            <person name="Wassarman D.A."/>
            <person name="Weinstock G.M."/>
            <person name="Weissenbach J."/>
            <person name="Williams S.M."/>
            <person name="WoodageT"/>
            <person name="Worley K.C."/>
            <person name="Wu D."/>
            <person name="Yang S."/>
            <person name="Yao Q.A."/>
            <person name="Ye J."/>
            <person name="Yeh R.F."/>
            <person name="Zaveri J.S."/>
            <person name="Zhan M."/>
            <person name="Zhang G."/>
            <person name="Zhao Q."/>
            <person name="Zheng L."/>
            <person name="Zheng X.H."/>
            <person name="Zhong F.N."/>
            <person name="Zhong W."/>
            <person name="Zhou X."/>
            <person name="Zhu S."/>
            <person name="Zhu X."/>
            <person name="Smith H.O."/>
            <person name="Gibbs R.A."/>
            <person name="Myers E.W."/>
            <person name="Rubin G.M."/>
            <person name="Venter J.C."/>
        </authorList>
    </citation>
    <scope>NUCLEOTIDE SEQUENCE [LARGE SCALE GENOMIC DNA]</scope>
    <source>
        <strain evidence="19">Berkeley</strain>
    </source>
</reference>
<dbReference type="GO" id="GO:0000272">
    <property type="term" value="P:polysaccharide catabolic process"/>
    <property type="evidence" value="ECO:0007669"/>
    <property type="project" value="UniProtKB-KW"/>
</dbReference>
<organism evidence="17 19">
    <name type="scientific">Drosophila melanogaster</name>
    <name type="common">Fruit fly</name>
    <dbReference type="NCBI Taxonomy" id="7227"/>
    <lineage>
        <taxon>Eukaryota</taxon>
        <taxon>Metazoa</taxon>
        <taxon>Ecdysozoa</taxon>
        <taxon>Arthropoda</taxon>
        <taxon>Hexapoda</taxon>
        <taxon>Insecta</taxon>
        <taxon>Pterygota</taxon>
        <taxon>Neoptera</taxon>
        <taxon>Endopterygota</taxon>
        <taxon>Diptera</taxon>
        <taxon>Brachycera</taxon>
        <taxon>Muscomorpha</taxon>
        <taxon>Ephydroidea</taxon>
        <taxon>Drosophilidae</taxon>
        <taxon>Drosophila</taxon>
        <taxon>Sophophora</taxon>
    </lineage>
</organism>
<dbReference type="Gene3D" id="3.20.20.80">
    <property type="entry name" value="Glycosidases"/>
    <property type="match status" value="1"/>
</dbReference>
<dbReference type="GO" id="GO:0018990">
    <property type="term" value="P:ecdysis, chitin-based cuticle"/>
    <property type="evidence" value="ECO:0000315"/>
    <property type="project" value="FlyBase"/>
</dbReference>
<dbReference type="InterPro" id="IPR001223">
    <property type="entry name" value="Glyco_hydro18_cat"/>
</dbReference>
<evidence type="ECO:0000259" key="16">
    <source>
        <dbReference type="PROSITE" id="PS51910"/>
    </source>
</evidence>
<dbReference type="FlyBase" id="FBgn0263132">
    <property type="gene designation" value="Cht6"/>
</dbReference>
<feature type="compositionally biased region" description="Low complexity" evidence="13">
    <location>
        <begin position="601"/>
        <end position="617"/>
    </location>
</feature>
<feature type="compositionally biased region" description="Acidic residues" evidence="13">
    <location>
        <begin position="618"/>
        <end position="630"/>
    </location>
</feature>
<evidence type="ECO:0000256" key="2">
    <source>
        <dbReference type="ARBA" id="ARBA00009121"/>
    </source>
</evidence>
<reference evidence="17 19" key="7">
    <citation type="journal article" date="2007" name="Science">
        <title>The Release 5.1 annotation of Drosophila melanogaster heterochromatin.</title>
        <authorList>
            <person name="Smith C.D."/>
            <person name="Shu S."/>
            <person name="Mungall C.J."/>
            <person name="Karpen G.H."/>
        </authorList>
    </citation>
    <scope>NUCLEOTIDE SEQUENCE [LARGE SCALE GENOMIC DNA]</scope>
    <source>
        <strain evidence="19">Berkeley</strain>
    </source>
</reference>
<dbReference type="InterPro" id="IPR017853">
    <property type="entry name" value="GH"/>
</dbReference>
<evidence type="ECO:0000256" key="14">
    <source>
        <dbReference type="SAM" id="SignalP"/>
    </source>
</evidence>
<dbReference type="EMBL" id="AE014298">
    <property type="protein sequence ID" value="AFH07314.1"/>
    <property type="molecule type" value="Genomic_DNA"/>
</dbReference>
<dbReference type="OrthoDB" id="73875at2759"/>
<evidence type="ECO:0000256" key="4">
    <source>
        <dbReference type="ARBA" id="ARBA00022669"/>
    </source>
</evidence>
<evidence type="ECO:0000256" key="5">
    <source>
        <dbReference type="ARBA" id="ARBA00022729"/>
    </source>
</evidence>
<feature type="compositionally biased region" description="Low complexity" evidence="13">
    <location>
        <begin position="942"/>
        <end position="990"/>
    </location>
</feature>
<feature type="compositionally biased region" description="Low complexity" evidence="13">
    <location>
        <begin position="717"/>
        <end position="749"/>
    </location>
</feature>
<dbReference type="AGR" id="FB:FBgn0263132"/>
<feature type="region of interest" description="Disordered" evidence="13">
    <location>
        <begin position="1383"/>
        <end position="1458"/>
    </location>
</feature>
<dbReference type="GeneID" id="31935"/>
<protein>
    <recommendedName>
        <fullName evidence="3">chitinase</fullName>
        <ecNumber evidence="3">3.2.1.14</ecNumber>
    </recommendedName>
</protein>
<keyword evidence="6 12" id="KW-0378">Hydrolase</keyword>
<keyword evidence="8" id="KW-1015">Disulfide bond</keyword>
<dbReference type="PROSITE" id="PS01095">
    <property type="entry name" value="GH18_1"/>
    <property type="match status" value="1"/>
</dbReference>
<evidence type="ECO:0000256" key="8">
    <source>
        <dbReference type="ARBA" id="ARBA00023157"/>
    </source>
</evidence>
<feature type="compositionally biased region" description="Acidic residues" evidence="13">
    <location>
        <begin position="901"/>
        <end position="918"/>
    </location>
</feature>
<reference evidence="17 19" key="9">
    <citation type="journal article" date="2015" name="G3 (Bethesda)">
        <title>Gene Model Annotations for Drosophila melanogaster: Impact of High-Throughput Data.</title>
        <authorList>
            <consortium name="FlyBase Consortium"/>
            <person name="Matthews B.B."/>
            <person name="Dos Santos G."/>
            <person name="Crosby M.A."/>
            <person name="Emmert D.B."/>
            <person name="St Pierre S.E."/>
            <person name="Gramates L.S."/>
            <person name="Zhou P."/>
            <person name="Schroeder A.J."/>
            <person name="Falls K."/>
            <person name="Strelets V."/>
            <person name="Russo S.M."/>
            <person name="Gelbart W.M."/>
            <person name="null"/>
        </authorList>
    </citation>
    <scope>NUCLEOTIDE SEQUENCE [LARGE SCALE GENOMIC DNA]</scope>
    <source>
        <strain evidence="19">Berkeley</strain>
    </source>
</reference>
<reference evidence="17 19" key="8">
    <citation type="journal article" date="2007" name="Science">
        <title>Sequence finishing and mapping of Drosophila melanogaster heterochromatin.</title>
        <authorList>
            <person name="Hoskins R.A."/>
            <person name="Carlson J.W."/>
            <person name="Kennedy C."/>
            <person name="Acevedo D."/>
            <person name="Evans-Holm M."/>
            <person name="Frise E."/>
            <person name="Wan K.H."/>
            <person name="Park S."/>
            <person name="Mendez-Lago M."/>
            <person name="Rossi F."/>
            <person name="Villasante A."/>
            <person name="Dimitri P."/>
            <person name="Karpen G.H."/>
            <person name="Celniker S.E."/>
        </authorList>
    </citation>
    <scope>NUCLEOTIDE SEQUENCE [LARGE SCALE GENOMIC DNA]</scope>
    <source>
        <strain evidence="19">Berkeley</strain>
    </source>
</reference>
<feature type="region of interest" description="Disordered" evidence="13">
    <location>
        <begin position="414"/>
        <end position="504"/>
    </location>
</feature>
<keyword evidence="9" id="KW-0119">Carbohydrate metabolism</keyword>
<dbReference type="SMART" id="SM00494">
    <property type="entry name" value="ChtBD2"/>
    <property type="match status" value="2"/>
</dbReference>
<dbReference type="FunFam" id="2.170.140.10:FF:000017">
    <property type="entry name" value="Chitinase 6, isoform F"/>
    <property type="match status" value="1"/>
</dbReference>
<evidence type="ECO:0000313" key="17">
    <source>
        <dbReference type="EMBL" id="AFH07314.1"/>
    </source>
</evidence>
<evidence type="ECO:0000256" key="1">
    <source>
        <dbReference type="ARBA" id="ARBA00000822"/>
    </source>
</evidence>
<sequence length="1580" mass="173107">MLPFRRGAAWQTLFLLCALAYCINEASSEGRVVCYYTNWSVYRPGTAKFNPQNINPYLCTHLVYAFGGFTKDNQMKPFDKYQDIEQGGYAKFTGLKTYNKQLKTMIAIGGWNEASSRFSPLVASNERRQQFIKNILKFLRQNHFDGIDLDWEYPAHREGGKSRDRDNYAQFVQELRAEFEREAEKTGRTRLLLTMAVPAGIEYIDKGYDVPKLNKYLDWFNVLTYDFHSSHEPSVNHHAPLYSLEEDSEYNYDAELNIDYSIKYYLKAGADRDKLVLGIPTYGRSYTLINEESTELGAPAEGPGEQGDATREKGYLAYYEICQTLKDDPEWTVVQPNANVMGPYAYRRNQWVGYDDEAIVRKKAEYVVAQGLGGIMFWAIDNDDFRGTCNGKPYPLIEAAKEAMVEALGLGINEVAKPSGPQKPSRSRSRDNASNRNRLNGKTEAPLSSRRPSATRRPAVSSTQAPPPSTTFKLTEAEGSSLYIGGRASTTPPPPTTPDPGSDFKCEEEGFFQHPRDCKKYYWCLDSGPSGLGIVAHMFTCPSGLYFNPAADSCDFARNVPCKTKKSTTAAPVTSTTPATTTVRSNRVTAAPTSRPVYPRTTTTTSTTTTTTTTPSTVDEDLEYEEDTDELSPSKSTDAEEDPQVIKELIDLIRKVGGVEQLEKHLLRNKDGSITLKENSATGAATTPSTISKSLYDRVLSRPGTLNSFSRNRFKISEASETSTEPTTSSSSSRGSSTLTSNTNSKYSSVLRGNSRQGPQNEGIEKLAEFDGFLKERKQYVTINRHRSASQGDEEEHADQQEEEENLAEVETTTRRPLSSITPSYTSLRRSRPTTVAPPAEESHEEAEQQTQTQVKSYATLSRTRGRTTSSPEVTEAAPSSTTNRYKYFERTRPTKSATAEDSEDPTEDEEEEYEDEQKDIVTVQSKQSTNTRKYASIGRRTTTTTTATPETTTTTTTTTAGTETAKASTTTNNNNNNNSHYNSSNNNNNVKLNNQLPTEENITTTPSTTAQSETTTTTNETTEPNESTSTTTTSITNNLHTTTTTPTPIVASTVPTTTANGISSDSLLATELSEASPTHLSPSPDSETSTPTTTSTTTTEQPELDTTTTTPKTTTTTTTGNNELNDVNNVDEDSELRQPTTGSVSRRPVLSVRRRIINSPTSAAVETTTQQPAAEPPTTSKYSRLRSRPSATATAAAAAATTTTAAATTAFPAATSAPGGRTTSNIYLSKLKAKSGAAAAAAASGEAATLTPATSNISSSSNDITQKQHKFQPASFALRRQFQTRRLTTFAPAANGDESATEVPRTQNPLFKRRLTLISTTPPSARTTNPPVSGLETTTTLYLNDDDEDQVAKSSIHTSRFNQIPEQVRPREEYDLALPAQPLKSTSTTVSTTANAPLPVIGQGIRRQLIPRPRRPQSTTSTPPTTTTSGSTLRSTTSAGHSAPPLSRRQQSRRRPHKYIEVYSRPPAKTAVISATSSSQFLDEGFPVVHSQVAQRRRSGSILPTKNDPKVIVHGHGIIECRAQGNFPHPLNCRKFISCARFEETGGIVGWEYTCPKGLTYDGVGGMCTWSPSDQPCRD</sequence>
<reference evidence="17 19" key="5">
    <citation type="journal article" date="2002" name="Genome Biol.">
        <title>Heterochromatic sequences in a Drosophila whole-genome shotgun assembly.</title>
        <authorList>
            <person name="Hoskins R.A."/>
            <person name="Smith C.D."/>
            <person name="Carlson J.W."/>
            <person name="Carvalho A.B."/>
            <person name="Halpern A."/>
            <person name="Kaminker J.S."/>
            <person name="Kennedy C."/>
            <person name="Mungall C.J."/>
            <person name="Sullivan B.A."/>
            <person name="Sutton G.G."/>
            <person name="Yasuhara J.C."/>
            <person name="Wakimoto B.T."/>
            <person name="Myers E.W."/>
            <person name="Celniker S.E."/>
            <person name="Rubin G.M."/>
            <person name="Karpen G.H."/>
        </authorList>
    </citation>
    <scope>NUCLEOTIDE SEQUENCE [LARGE SCALE GENOMIC DNA]</scope>
    <source>
        <strain evidence="19">Berkeley</strain>
    </source>
</reference>
<evidence type="ECO:0000313" key="18">
    <source>
        <dbReference type="FlyBase" id="FBgn0263132"/>
    </source>
</evidence>
<dbReference type="Gene3D" id="3.10.50.10">
    <property type="match status" value="1"/>
</dbReference>
<evidence type="ECO:0000259" key="15">
    <source>
        <dbReference type="PROSITE" id="PS50940"/>
    </source>
</evidence>
<dbReference type="SUPFAM" id="SSF51445">
    <property type="entry name" value="(Trans)glycosidases"/>
    <property type="match status" value="1"/>
</dbReference>
<feature type="domain" description="GH18" evidence="16">
    <location>
        <begin position="30"/>
        <end position="407"/>
    </location>
</feature>
<feature type="compositionally biased region" description="Low complexity" evidence="13">
    <location>
        <begin position="1406"/>
        <end position="1439"/>
    </location>
</feature>
<evidence type="ECO:0000313" key="19">
    <source>
        <dbReference type="Proteomes" id="UP000000803"/>
    </source>
</evidence>
<keyword evidence="20" id="KW-1267">Proteomics identification</keyword>
<dbReference type="Proteomes" id="UP000000803">
    <property type="component" value="Chromosome X"/>
</dbReference>
<feature type="signal peptide" evidence="14">
    <location>
        <begin position="1"/>
        <end position="28"/>
    </location>
</feature>
<dbReference type="RefSeq" id="NP_001245600.1">
    <property type="nucleotide sequence ID" value="NM_001258671.2"/>
</dbReference>
<feature type="compositionally biased region" description="Low complexity" evidence="13">
    <location>
        <begin position="434"/>
        <end position="462"/>
    </location>
</feature>
<reference evidence="17 19" key="3">
    <citation type="journal article" date="2002" name="Genome Biol.">
        <title>Annotation of the Drosophila melanogaster euchromatic genome: a systematic review.</title>
        <authorList>
            <person name="Misra S."/>
            <person name="Crosby M.A."/>
            <person name="Mungall C.J."/>
            <person name="Matthews B.B."/>
            <person name="Campbell K.S."/>
            <person name="Hradecky P."/>
            <person name="Huang Y."/>
            <person name="Kaminker J.S."/>
            <person name="Millburn G.H."/>
            <person name="Prochnik S.E."/>
            <person name="Smith C.D."/>
            <person name="Tupy J.L."/>
            <person name="Whitfied E.J."/>
            <person name="Bayraktaroglu L."/>
            <person name="Berman B.P."/>
            <person name="Bettencourt B.R."/>
            <person name="Celniker S.E."/>
            <person name="de Grey A.D."/>
            <person name="Drysdale R.A."/>
            <person name="Harris N.L."/>
            <person name="Richter J."/>
            <person name="Russo S."/>
            <person name="Schroeder A.J."/>
            <person name="Shu S.Q."/>
            <person name="Stapleton M."/>
            <person name="Yamada C."/>
            <person name="Ashburner M."/>
            <person name="Gelbart W.M."/>
            <person name="Rubin G.M."/>
            <person name="Lewis S.E."/>
        </authorList>
    </citation>
    <scope>GENOME REANNOTATION</scope>
    <source>
        <strain evidence="19">Berkeley</strain>
    </source>
</reference>
<accession>M9NEC2</accession>
<dbReference type="GO" id="GO:0008843">
    <property type="term" value="F:endochitinase activity"/>
    <property type="evidence" value="ECO:0007669"/>
    <property type="project" value="UniProtKB-EC"/>
</dbReference>
<feature type="domain" description="Chitin-binding type-2" evidence="15">
    <location>
        <begin position="503"/>
        <end position="564"/>
    </location>
</feature>
<evidence type="ECO:0000256" key="9">
    <source>
        <dbReference type="ARBA" id="ARBA00023277"/>
    </source>
</evidence>
<dbReference type="GO" id="GO:0008061">
    <property type="term" value="F:chitin binding"/>
    <property type="evidence" value="ECO:0007669"/>
    <property type="project" value="UniProtKB-KW"/>
</dbReference>
<feature type="region of interest" description="Disordered" evidence="13">
    <location>
        <begin position="587"/>
        <end position="643"/>
    </location>
</feature>
<dbReference type="FunFam" id="2.170.140.10:FF:000005">
    <property type="entry name" value="Acidic mammalian chitinase"/>
    <property type="match status" value="1"/>
</dbReference>
<evidence type="ECO:0000256" key="12">
    <source>
        <dbReference type="RuleBase" id="RU000489"/>
    </source>
</evidence>
<feature type="compositionally biased region" description="Low complexity" evidence="13">
    <location>
        <begin position="1082"/>
        <end position="1129"/>
    </location>
</feature>
<feature type="chain" id="PRO_5004101539" description="chitinase" evidence="14">
    <location>
        <begin position="29"/>
        <end position="1580"/>
    </location>
</feature>
<dbReference type="GO" id="GO:0005576">
    <property type="term" value="C:extracellular region"/>
    <property type="evidence" value="ECO:0007669"/>
    <property type="project" value="InterPro"/>
</dbReference>
<dbReference type="PANTHER" id="PTHR11177:SF399">
    <property type="entry name" value="CHITINASE 6, ISOFORM C"/>
    <property type="match status" value="1"/>
</dbReference>
<feature type="region of interest" description="Disordered" evidence="13">
    <location>
        <begin position="717"/>
        <end position="763"/>
    </location>
</feature>
<dbReference type="PROSITE" id="PS51910">
    <property type="entry name" value="GH18_2"/>
    <property type="match status" value="1"/>
</dbReference>
<keyword evidence="4" id="KW-0147">Chitin-binding</keyword>
<dbReference type="Pfam" id="PF00704">
    <property type="entry name" value="Glyco_hydro_18"/>
    <property type="match status" value="1"/>
</dbReference>
<dbReference type="SUPFAM" id="SSF54556">
    <property type="entry name" value="Chitinase insertion domain"/>
    <property type="match status" value="1"/>
</dbReference>
<feature type="compositionally biased region" description="Acidic residues" evidence="13">
    <location>
        <begin position="792"/>
        <end position="808"/>
    </location>
</feature>
<reference evidence="17 19" key="11">
    <citation type="journal article" date="2015" name="Genome Res.">
        <title>The Release 6 reference sequence of the Drosophila melanogaster genome.</title>
        <authorList>
            <person name="Hoskins R.A."/>
            <person name="Carlson J.W."/>
            <person name="Wan K.H."/>
            <person name="Park S."/>
            <person name="Mendez I."/>
            <person name="Galle S.E."/>
            <person name="Booth B.W."/>
            <person name="Pfeiffer B.D."/>
            <person name="George R.A."/>
            <person name="Svirskas R."/>
            <person name="Krzywinski M."/>
            <person name="Schein J."/>
            <person name="Accardo M.C."/>
            <person name="Damia E."/>
            <person name="Messina G."/>
            <person name="Mendez-Lago M."/>
            <person name="de Pablos B."/>
            <person name="Demakova O.V."/>
            <person name="Andreyeva E.N."/>
            <person name="Boldyreva L.V."/>
            <person name="Marra M."/>
            <person name="Carvalho A.B."/>
            <person name="Dimitri P."/>
            <person name="Villasante A."/>
            <person name="Zhimulev I.F."/>
            <person name="Rubin G.M."/>
            <person name="Karpen G.H."/>
            <person name="Celniker S.E."/>
        </authorList>
    </citation>
    <scope>NUCLEOTIDE SEQUENCE [LARGE SCALE GENOMIC DNA]</scope>
    <source>
        <strain evidence="19">Berkeley</strain>
    </source>
</reference>
<dbReference type="PROSITE" id="PS50940">
    <property type="entry name" value="CHIT_BIND_II"/>
    <property type="match status" value="2"/>
</dbReference>
<feature type="region of interest" description="Disordered" evidence="13">
    <location>
        <begin position="786"/>
        <end position="1058"/>
    </location>
</feature>
<dbReference type="PANTHER" id="PTHR11177">
    <property type="entry name" value="CHITINASE"/>
    <property type="match status" value="1"/>
</dbReference>
<keyword evidence="11" id="KW-0624">Polysaccharide degradation</keyword>
<name>M9NEC2_DROME</name>
<reference evidence="17 19" key="4">
    <citation type="journal article" date="2002" name="Genome Biol.">
        <title>The transposable elements of the Drosophila melanogaster euchromatin: a genomics perspective.</title>
        <authorList>
            <person name="Kaminker J.S."/>
            <person name="Bergman C.M."/>
            <person name="Kronmiller B."/>
            <person name="Carlson J."/>
            <person name="Svirskas R."/>
            <person name="Patel S."/>
            <person name="Frise E."/>
            <person name="Wheeler D.A."/>
            <person name="Lewis S.E."/>
            <person name="Rubin G.M."/>
            <person name="Ashburner M."/>
            <person name="Celniker S.E."/>
        </authorList>
    </citation>
    <scope>NUCLEOTIDE SEQUENCE [LARGE SCALE GENOMIC DNA]</scope>
    <source>
        <strain evidence="19">Berkeley</strain>
    </source>
</reference>
<feature type="region of interest" description="Disordered" evidence="13">
    <location>
        <begin position="1073"/>
        <end position="1193"/>
    </location>
</feature>
<dbReference type="SMART" id="SM00636">
    <property type="entry name" value="Glyco_18"/>
    <property type="match status" value="1"/>
</dbReference>
<comment type="similarity">
    <text evidence="2">Belongs to the glycosyl hydrolase 18 family. Chitinase class II subfamily.</text>
</comment>
<evidence type="ECO:0000256" key="13">
    <source>
        <dbReference type="SAM" id="MobiDB-lite"/>
    </source>
</evidence>
<dbReference type="EC" id="3.2.1.14" evidence="3"/>
<dbReference type="Gene3D" id="2.170.140.10">
    <property type="entry name" value="Chitin binding domain"/>
    <property type="match status" value="2"/>
</dbReference>
<evidence type="ECO:0000256" key="7">
    <source>
        <dbReference type="ARBA" id="ARBA00023024"/>
    </source>
</evidence>
<dbReference type="GO" id="GO:0006032">
    <property type="term" value="P:chitin catabolic process"/>
    <property type="evidence" value="ECO:0007669"/>
    <property type="project" value="UniProtKB-KW"/>
</dbReference>
<reference evidence="17 19" key="10">
    <citation type="journal article" date="2015" name="G3 (Bethesda)">
        <title>Gene Model Annotations for Drosophila melanogaster: The Rule-Benders.</title>
        <authorList>
            <consortium name="FlyBase Consortium"/>
            <person name="Crosby M.A."/>
            <person name="Gramates L.S."/>
            <person name="Dos Santos G."/>
            <person name="Matthews B.B."/>
            <person name="St Pierre S.E."/>
            <person name="Zhou P."/>
            <person name="Schroeder A.J."/>
            <person name="Falls K."/>
            <person name="Emmert D.B."/>
            <person name="Russo S.M."/>
            <person name="Gelbart W.M."/>
            <person name="null"/>
        </authorList>
    </citation>
    <scope>NUCLEOTIDE SEQUENCE [LARGE SCALE GENOMIC DNA]</scope>
    <source>
        <strain evidence="19">Berkeley</strain>
    </source>
</reference>
<dbReference type="CDD" id="cd02872">
    <property type="entry name" value="GH18_chitolectin_chitotriosidase"/>
    <property type="match status" value="1"/>
</dbReference>
<feature type="domain" description="Chitin-binding type-2" evidence="15">
    <location>
        <begin position="1519"/>
        <end position="1580"/>
    </location>
</feature>